<reference evidence="3 4" key="1">
    <citation type="submission" date="2016-10" db="EMBL/GenBank/DDBJ databases">
        <authorList>
            <person name="de Groot N.N."/>
        </authorList>
    </citation>
    <scope>NUCLEOTIDE SEQUENCE [LARGE SCALE GENOMIC DNA]</scope>
    <source>
        <strain evidence="3 4">DSM 20678</strain>
    </source>
</reference>
<accession>A0A1I5W940</accession>
<evidence type="ECO:0000313" key="4">
    <source>
        <dbReference type="Proteomes" id="UP000198577"/>
    </source>
</evidence>
<name>A0A1I5W940_9FIRM</name>
<feature type="compositionally biased region" description="Basic and acidic residues" evidence="1">
    <location>
        <begin position="34"/>
        <end position="48"/>
    </location>
</feature>
<keyword evidence="2" id="KW-0732">Signal</keyword>
<feature type="signal peptide" evidence="2">
    <location>
        <begin position="1"/>
        <end position="20"/>
    </location>
</feature>
<feature type="region of interest" description="Disordered" evidence="1">
    <location>
        <begin position="24"/>
        <end position="75"/>
    </location>
</feature>
<protein>
    <recommendedName>
        <fullName evidence="5">ABC transporter substrate-binding protein</fullName>
    </recommendedName>
</protein>
<dbReference type="PROSITE" id="PS51257">
    <property type="entry name" value="PROKAR_LIPOPROTEIN"/>
    <property type="match status" value="1"/>
</dbReference>
<sequence length="75" mass="7904">MLKKIALLLSIVMLLLAVMAGCGGGNQPAVDDTGDQKEQPAEGEKSDGEEAEGEKADDEAPPPDFGGRTIRYTAW</sequence>
<dbReference type="STRING" id="937334.SAMN05444406_1159"/>
<proteinExistence type="predicted"/>
<organism evidence="3 4">
    <name type="scientific">Caldicoprobacter faecalis</name>
    <dbReference type="NCBI Taxonomy" id="937334"/>
    <lineage>
        <taxon>Bacteria</taxon>
        <taxon>Bacillati</taxon>
        <taxon>Bacillota</taxon>
        <taxon>Clostridia</taxon>
        <taxon>Caldicoprobacterales</taxon>
        <taxon>Caldicoprobacteraceae</taxon>
        <taxon>Caldicoprobacter</taxon>
    </lineage>
</organism>
<evidence type="ECO:0008006" key="5">
    <source>
        <dbReference type="Google" id="ProtNLM"/>
    </source>
</evidence>
<evidence type="ECO:0000256" key="1">
    <source>
        <dbReference type="SAM" id="MobiDB-lite"/>
    </source>
</evidence>
<dbReference type="RefSeq" id="WP_025746834.1">
    <property type="nucleotide sequence ID" value="NZ_FOXR01000015.1"/>
</dbReference>
<feature type="chain" id="PRO_5038706746" description="ABC transporter substrate-binding protein" evidence="2">
    <location>
        <begin position="21"/>
        <end position="75"/>
    </location>
</feature>
<feature type="compositionally biased region" description="Acidic residues" evidence="1">
    <location>
        <begin position="49"/>
        <end position="61"/>
    </location>
</feature>
<dbReference type="AlphaFoldDB" id="A0A1I5W940"/>
<evidence type="ECO:0000313" key="3">
    <source>
        <dbReference type="EMBL" id="SFQ16245.1"/>
    </source>
</evidence>
<gene>
    <name evidence="3" type="ORF">SAMN05444406_1159</name>
</gene>
<dbReference type="EMBL" id="FOXR01000015">
    <property type="protein sequence ID" value="SFQ16245.1"/>
    <property type="molecule type" value="Genomic_DNA"/>
</dbReference>
<dbReference type="Proteomes" id="UP000198577">
    <property type="component" value="Unassembled WGS sequence"/>
</dbReference>
<keyword evidence="4" id="KW-1185">Reference proteome</keyword>
<evidence type="ECO:0000256" key="2">
    <source>
        <dbReference type="SAM" id="SignalP"/>
    </source>
</evidence>